<dbReference type="PANTHER" id="PTHR42791:SF1">
    <property type="entry name" value="N-ACETYLTRANSFERASE DOMAIN-CONTAINING PROTEIN"/>
    <property type="match status" value="1"/>
</dbReference>
<feature type="domain" description="N-acetyltransferase" evidence="1">
    <location>
        <begin position="112"/>
        <end position="252"/>
    </location>
</feature>
<keyword evidence="3" id="KW-1185">Reference proteome</keyword>
<name>A0ABS8YF48_9BACL</name>
<accession>A0ABS8YF48</accession>
<dbReference type="SUPFAM" id="SSF55729">
    <property type="entry name" value="Acyl-CoA N-acyltransferases (Nat)"/>
    <property type="match status" value="1"/>
</dbReference>
<dbReference type="InterPro" id="IPR000182">
    <property type="entry name" value="GNAT_dom"/>
</dbReference>
<reference evidence="2 3" key="1">
    <citation type="submission" date="2021-11" db="EMBL/GenBank/DDBJ databases">
        <title>Draft genome sequence of Paenibacillus profundus YoMME, a new Gram-positive bacteria with exoelectrogenic properties.</title>
        <authorList>
            <person name="Hubenova Y."/>
            <person name="Hubenova E."/>
            <person name="Manasiev Y."/>
            <person name="Peykov S."/>
            <person name="Mitov M."/>
        </authorList>
    </citation>
    <scope>NUCLEOTIDE SEQUENCE [LARGE SCALE GENOMIC DNA]</scope>
    <source>
        <strain evidence="2 3">YoMME</strain>
    </source>
</reference>
<gene>
    <name evidence="2" type="ORF">LQV63_13350</name>
</gene>
<evidence type="ECO:0000313" key="3">
    <source>
        <dbReference type="Proteomes" id="UP001199916"/>
    </source>
</evidence>
<protein>
    <submittedName>
        <fullName evidence="2">GNAT family N-acetyltransferase</fullName>
    </submittedName>
</protein>
<evidence type="ECO:0000313" key="2">
    <source>
        <dbReference type="EMBL" id="MCE5170296.1"/>
    </source>
</evidence>
<dbReference type="Gene3D" id="3.40.630.30">
    <property type="match status" value="1"/>
</dbReference>
<dbReference type="PROSITE" id="PS51186">
    <property type="entry name" value="GNAT"/>
    <property type="match status" value="1"/>
</dbReference>
<dbReference type="Pfam" id="PF13673">
    <property type="entry name" value="Acetyltransf_10"/>
    <property type="match status" value="1"/>
</dbReference>
<dbReference type="Proteomes" id="UP001199916">
    <property type="component" value="Unassembled WGS sequence"/>
</dbReference>
<evidence type="ECO:0000259" key="1">
    <source>
        <dbReference type="PROSITE" id="PS51186"/>
    </source>
</evidence>
<dbReference type="InterPro" id="IPR052523">
    <property type="entry name" value="Trichothecene_AcTrans"/>
</dbReference>
<proteinExistence type="predicted"/>
<comment type="caution">
    <text evidence="2">The sequence shown here is derived from an EMBL/GenBank/DDBJ whole genome shotgun (WGS) entry which is preliminary data.</text>
</comment>
<dbReference type="InterPro" id="IPR016181">
    <property type="entry name" value="Acyl_CoA_acyltransferase"/>
</dbReference>
<dbReference type="PANTHER" id="PTHR42791">
    <property type="entry name" value="GNAT FAMILY ACETYLTRANSFERASE"/>
    <property type="match status" value="1"/>
</dbReference>
<dbReference type="EMBL" id="JAJNBZ010000009">
    <property type="protein sequence ID" value="MCE5170296.1"/>
    <property type="molecule type" value="Genomic_DNA"/>
</dbReference>
<sequence>MRAAGLTRRSSGGTMITQALDKGASHPRTTLLQIRGGTICSTPLITLDRKDIRRAADVLAEGFVEDPLYQHILPDRSTRLDVLRIFFRNYVTMLYPYSDVYSTSGNMEAVALVFRTDRTGLSIVSRFKDVSAMLLAIIKSIPICRYIGIRQFARGLAILHSMSSEWLSMLGNREYIHLDMLVVQSKYRGQGFVSRIMKPLIEECNKRSIACTLETQNPDNIPVYEHYGFSIVDVIPLPNSDLEQYCMVYSNTEDT</sequence>
<organism evidence="2 3">
    <name type="scientific">Paenibacillus profundus</name>
    <dbReference type="NCBI Taxonomy" id="1173085"/>
    <lineage>
        <taxon>Bacteria</taxon>
        <taxon>Bacillati</taxon>
        <taxon>Bacillota</taxon>
        <taxon>Bacilli</taxon>
        <taxon>Bacillales</taxon>
        <taxon>Paenibacillaceae</taxon>
        <taxon>Paenibacillus</taxon>
    </lineage>
</organism>